<reference evidence="1" key="1">
    <citation type="submission" date="2018-06" db="EMBL/GenBank/DDBJ databases">
        <authorList>
            <person name="Zhirakovskaya E."/>
        </authorList>
    </citation>
    <scope>NUCLEOTIDE SEQUENCE</scope>
</reference>
<proteinExistence type="predicted"/>
<gene>
    <name evidence="1" type="ORF">MNBD_GAMMA18-1884</name>
</gene>
<dbReference type="Pfam" id="PF20212">
    <property type="entry name" value="DUF6572"/>
    <property type="match status" value="1"/>
</dbReference>
<sequence>MERGIHNPEVIDEVAFDHDSDEMALIMYATAKWSDIDTRIAELQNKISKYVEFAAGGQLAEEFPDRSDCKVRFQLNCAYLPNEKMMLFLERINDVLTKGGMRLLVNCTEAEDETPKKNQ</sequence>
<organism evidence="1">
    <name type="scientific">hydrothermal vent metagenome</name>
    <dbReference type="NCBI Taxonomy" id="652676"/>
    <lineage>
        <taxon>unclassified sequences</taxon>
        <taxon>metagenomes</taxon>
        <taxon>ecological metagenomes</taxon>
    </lineage>
</organism>
<dbReference type="InterPro" id="IPR046702">
    <property type="entry name" value="DUF6572"/>
</dbReference>
<dbReference type="AlphaFoldDB" id="A0A3B0ZUI8"/>
<name>A0A3B0ZUI8_9ZZZZ</name>
<accession>A0A3B0ZUI8</accession>
<evidence type="ECO:0000313" key="1">
    <source>
        <dbReference type="EMBL" id="VAW84316.1"/>
    </source>
</evidence>
<dbReference type="EMBL" id="UOFP01000040">
    <property type="protein sequence ID" value="VAW84316.1"/>
    <property type="molecule type" value="Genomic_DNA"/>
</dbReference>
<protein>
    <submittedName>
        <fullName evidence="1">Uncharacterized protein</fullName>
    </submittedName>
</protein>